<keyword evidence="2" id="KW-1185">Reference proteome</keyword>
<proteinExistence type="predicted"/>
<comment type="caution">
    <text evidence="1">The sequence shown here is derived from an EMBL/GenBank/DDBJ whole genome shotgun (WGS) entry which is preliminary data.</text>
</comment>
<sequence length="293" mass="32670">MFKLQSSLVLPHSKAHVKVGATTIAGTVVYRRRRGFFDDLAGDASAEAFIADASCLSAPIGTDLHILIFAAEYKDTETGNQLLYDLAAGQHQRKVLGISSDVIYGIACTRGVAKVYASWWRTPAAPKQITVRRNLASFDLQDPLQACRFFLFLLRVQRLIDRSYEDHMKDLNAVALCDSFMEGQESWRSDKHEDSHHVSDHGHRDGIREASAVSPELIGDLAEDLESDDDDWDDMDDSELHANLELRDSTWSQEEKDQLRSFGLRCGEEKSSAIHQLGPGIQLTSQALHTLDA</sequence>
<dbReference type="EMBL" id="LUGG01000023">
    <property type="protein sequence ID" value="OBZ67761.1"/>
    <property type="molecule type" value="Genomic_DNA"/>
</dbReference>
<organism evidence="1 2">
    <name type="scientific">Grifola frondosa</name>
    <name type="common">Maitake</name>
    <name type="synonym">Polyporus frondosus</name>
    <dbReference type="NCBI Taxonomy" id="5627"/>
    <lineage>
        <taxon>Eukaryota</taxon>
        <taxon>Fungi</taxon>
        <taxon>Dikarya</taxon>
        <taxon>Basidiomycota</taxon>
        <taxon>Agaricomycotina</taxon>
        <taxon>Agaricomycetes</taxon>
        <taxon>Polyporales</taxon>
        <taxon>Grifolaceae</taxon>
        <taxon>Grifola</taxon>
    </lineage>
</organism>
<evidence type="ECO:0000313" key="2">
    <source>
        <dbReference type="Proteomes" id="UP000092993"/>
    </source>
</evidence>
<name>A0A1C7LSF1_GRIFR</name>
<evidence type="ECO:0000313" key="1">
    <source>
        <dbReference type="EMBL" id="OBZ67761.1"/>
    </source>
</evidence>
<accession>A0A1C7LSF1</accession>
<dbReference type="Proteomes" id="UP000092993">
    <property type="component" value="Unassembled WGS sequence"/>
</dbReference>
<reference evidence="1 2" key="1">
    <citation type="submission" date="2016-03" db="EMBL/GenBank/DDBJ databases">
        <title>Whole genome sequencing of Grifola frondosa 9006-11.</title>
        <authorList>
            <person name="Min B."/>
            <person name="Park H."/>
            <person name="Kim J.-G."/>
            <person name="Cho H."/>
            <person name="Oh Y.-L."/>
            <person name="Kong W.-S."/>
            <person name="Choi I.-G."/>
        </authorList>
    </citation>
    <scope>NUCLEOTIDE SEQUENCE [LARGE SCALE GENOMIC DNA]</scope>
    <source>
        <strain evidence="1 2">9006-11</strain>
    </source>
</reference>
<protein>
    <submittedName>
        <fullName evidence="1">Uncharacterized protein</fullName>
    </submittedName>
</protein>
<gene>
    <name evidence="1" type="ORF">A0H81_12208</name>
</gene>
<dbReference type="AlphaFoldDB" id="A0A1C7LSF1"/>
<dbReference type="OrthoDB" id="3143494at2759"/>